<evidence type="ECO:0000256" key="1">
    <source>
        <dbReference type="SAM" id="MobiDB-lite"/>
    </source>
</evidence>
<evidence type="ECO:0000313" key="2">
    <source>
        <dbReference type="EMBL" id="EST27414.1"/>
    </source>
</evidence>
<protein>
    <submittedName>
        <fullName evidence="2">Uncharacterized protein</fullName>
    </submittedName>
</protein>
<dbReference type="STRING" id="1352936.M878_25795"/>
<gene>
    <name evidence="2" type="ORF">M878_25795</name>
</gene>
<dbReference type="Proteomes" id="UP000017984">
    <property type="component" value="Chromosome"/>
</dbReference>
<evidence type="ECO:0000313" key="3">
    <source>
        <dbReference type="Proteomes" id="UP000017984"/>
    </source>
</evidence>
<dbReference type="AlphaFoldDB" id="V6KEK1"/>
<accession>V6KEK1</accession>
<dbReference type="OrthoDB" id="3383530at2"/>
<keyword evidence="3" id="KW-1185">Reference proteome</keyword>
<dbReference type="HOGENOM" id="CLU_116294_2_1_11"/>
<feature type="region of interest" description="Disordered" evidence="1">
    <location>
        <begin position="110"/>
        <end position="145"/>
    </location>
</feature>
<reference evidence="2 3" key="1">
    <citation type="journal article" date="2014" name="Genome Announc.">
        <title>Draft Genome Sequence of Streptomyces roseochromogenes subsp. oscitans DS 12.976, Producer of the Aminocoumarin Antibiotic Clorobiocin.</title>
        <authorList>
            <person name="Ruckert C."/>
            <person name="Kalinowski J."/>
            <person name="Heide L."/>
            <person name="Apel A.K."/>
        </authorList>
    </citation>
    <scope>NUCLEOTIDE SEQUENCE [LARGE SCALE GENOMIC DNA]</scope>
    <source>
        <strain evidence="2 3">DS 12.976</strain>
    </source>
</reference>
<dbReference type="RefSeq" id="WP_023549720.1">
    <property type="nucleotide sequence ID" value="NZ_CM002285.1"/>
</dbReference>
<organism evidence="2 3">
    <name type="scientific">Streptomyces roseochromogenus subsp. oscitans DS 12.976</name>
    <dbReference type="NCBI Taxonomy" id="1352936"/>
    <lineage>
        <taxon>Bacteria</taxon>
        <taxon>Bacillati</taxon>
        <taxon>Actinomycetota</taxon>
        <taxon>Actinomycetes</taxon>
        <taxon>Kitasatosporales</taxon>
        <taxon>Streptomycetaceae</taxon>
        <taxon>Streptomyces</taxon>
    </lineage>
</organism>
<proteinExistence type="predicted"/>
<name>V6KEK1_STRRC</name>
<dbReference type="PATRIC" id="fig|1352936.5.peg.5380"/>
<sequence>MSLLWQGARVDVVETAGATLVALMATDAWQQARDGVVMLWRRFRPIQAEEITLALDETREEVLAARQDQNEQDEADLVRDWDRRLRRILEQDPAVAEQLQHVLDEVRGSLPRDQQPTVPAPVFHTHVSGNGRVYNAGRDQHIHER</sequence>
<comment type="caution">
    <text evidence="2">The sequence shown here is derived from an EMBL/GenBank/DDBJ whole genome shotgun (WGS) entry which is preliminary data.</text>
</comment>
<dbReference type="EMBL" id="AWQX01000214">
    <property type="protein sequence ID" value="EST27414.1"/>
    <property type="molecule type" value="Genomic_DNA"/>
</dbReference>